<evidence type="ECO:0000313" key="1">
    <source>
        <dbReference type="EMBL" id="CAD1468682.1"/>
    </source>
</evidence>
<dbReference type="AlphaFoldDB" id="A0A6V7GTY5"/>
<reference evidence="1" key="1">
    <citation type="submission" date="2020-07" db="EMBL/GenBank/DDBJ databases">
        <authorList>
            <person name="Nazaruddin N."/>
        </authorList>
    </citation>
    <scope>NUCLEOTIDE SEQUENCE</scope>
</reference>
<comment type="caution">
    <text evidence="1">The sequence shown here is derived from an EMBL/GenBank/DDBJ whole genome shotgun (WGS) entry which is preliminary data.</text>
</comment>
<accession>A0A6V7GTY5</accession>
<protein>
    <recommendedName>
        <fullName evidence="3">HTH psq-type domain-containing protein</fullName>
    </recommendedName>
</protein>
<proteinExistence type="predicted"/>
<dbReference type="OrthoDB" id="7698582at2759"/>
<evidence type="ECO:0008006" key="3">
    <source>
        <dbReference type="Google" id="ProtNLM"/>
    </source>
</evidence>
<name>A0A6V7GTY5_9HYME</name>
<gene>
    <name evidence="1" type="ORF">MHI_LOCUS63413</name>
</gene>
<organism evidence="1 2">
    <name type="scientific">Heterotrigona itama</name>
    <dbReference type="NCBI Taxonomy" id="395501"/>
    <lineage>
        <taxon>Eukaryota</taxon>
        <taxon>Metazoa</taxon>
        <taxon>Ecdysozoa</taxon>
        <taxon>Arthropoda</taxon>
        <taxon>Hexapoda</taxon>
        <taxon>Insecta</taxon>
        <taxon>Pterygota</taxon>
        <taxon>Neoptera</taxon>
        <taxon>Endopterygota</taxon>
        <taxon>Hymenoptera</taxon>
        <taxon>Apocrita</taxon>
        <taxon>Aculeata</taxon>
        <taxon>Apoidea</taxon>
        <taxon>Anthophila</taxon>
        <taxon>Apidae</taxon>
        <taxon>Heterotrigona</taxon>
    </lineage>
</organism>
<feature type="non-terminal residue" evidence="1">
    <location>
        <position position="1"/>
    </location>
</feature>
<dbReference type="EMBL" id="CAJDYZ010001153">
    <property type="protein sequence ID" value="CAD1468682.1"/>
    <property type="molecule type" value="Genomic_DNA"/>
</dbReference>
<dbReference type="Proteomes" id="UP000752696">
    <property type="component" value="Unassembled WGS sequence"/>
</dbReference>
<evidence type="ECO:0000313" key="2">
    <source>
        <dbReference type="Proteomes" id="UP000752696"/>
    </source>
</evidence>
<keyword evidence="2" id="KW-1185">Reference proteome</keyword>
<sequence length="44" mass="5114">SSKQLNIADRLDILNKLESGGNIKDLAHEYNVTNRMIRRFRQNA</sequence>